<keyword evidence="3" id="KW-1185">Reference proteome</keyword>
<accession>A0A6L5YJ59</accession>
<reference evidence="2 3" key="1">
    <citation type="submission" date="2019-08" db="EMBL/GenBank/DDBJ databases">
        <title>In-depth cultivation of the pig gut microbiome towards novel bacterial diversity and tailored functional studies.</title>
        <authorList>
            <person name="Wylensek D."/>
            <person name="Hitch T.C.A."/>
            <person name="Clavel T."/>
        </authorList>
    </citation>
    <scope>NUCLEOTIDE SEQUENCE [LARGE SCALE GENOMIC DNA]</scope>
    <source>
        <strain evidence="2 3">WCA3-601-WT-6H</strain>
    </source>
</reference>
<evidence type="ECO:0000313" key="3">
    <source>
        <dbReference type="Proteomes" id="UP000476055"/>
    </source>
</evidence>
<evidence type="ECO:0000256" key="1">
    <source>
        <dbReference type="SAM" id="MobiDB-lite"/>
    </source>
</evidence>
<dbReference type="RefSeq" id="WP_154496594.1">
    <property type="nucleotide sequence ID" value="NZ_VUMU01000010.1"/>
</dbReference>
<dbReference type="AlphaFoldDB" id="A0A6L5YJ59"/>
<feature type="region of interest" description="Disordered" evidence="1">
    <location>
        <begin position="30"/>
        <end position="60"/>
    </location>
</feature>
<name>A0A6L5YJ59_9FIRM</name>
<dbReference type="EMBL" id="VUMU01000010">
    <property type="protein sequence ID" value="MST58426.1"/>
    <property type="molecule type" value="Genomic_DNA"/>
</dbReference>
<comment type="caution">
    <text evidence="2">The sequence shown here is derived from an EMBL/GenBank/DDBJ whole genome shotgun (WGS) entry which is preliminary data.</text>
</comment>
<evidence type="ECO:0000313" key="2">
    <source>
        <dbReference type="EMBL" id="MST58426.1"/>
    </source>
</evidence>
<dbReference type="Proteomes" id="UP000476055">
    <property type="component" value="Unassembled WGS sequence"/>
</dbReference>
<organism evidence="2 3">
    <name type="scientific">Waltera intestinalis</name>
    <dbReference type="NCBI Taxonomy" id="2606635"/>
    <lineage>
        <taxon>Bacteria</taxon>
        <taxon>Bacillati</taxon>
        <taxon>Bacillota</taxon>
        <taxon>Clostridia</taxon>
        <taxon>Lachnospirales</taxon>
        <taxon>Lachnospiraceae</taxon>
        <taxon>Waltera</taxon>
    </lineage>
</organism>
<proteinExistence type="predicted"/>
<sequence length="173" mass="18393">MTGIYGIGNYTNYSLTGNYGYGYSTGAVSSARPEEKGMVVNPGKSDVEKPGRKSSPAECETCKNRKYQDGSDEMVSFKSASHISPQASASRVRAHEQEHVTNAYNKAAQNNGKVLSATVSLRTAVCPECGTVYTAGGTTTTKISYNDESNPYQQNKKSADAAAVIGRNLDLSA</sequence>
<protein>
    <submittedName>
        <fullName evidence="2">Uncharacterized protein</fullName>
    </submittedName>
</protein>
<gene>
    <name evidence="2" type="ORF">FYJ59_09280</name>
</gene>